<gene>
    <name evidence="1" type="primary">aaeA_2</name>
    <name evidence="1" type="ORF">NCTC10005_01602</name>
</gene>
<organism evidence="1 2">
    <name type="scientific">Enterobacter cloacae</name>
    <dbReference type="NCBI Taxonomy" id="550"/>
    <lineage>
        <taxon>Bacteria</taxon>
        <taxon>Pseudomonadati</taxon>
        <taxon>Pseudomonadota</taxon>
        <taxon>Gammaproteobacteria</taxon>
        <taxon>Enterobacterales</taxon>
        <taxon>Enterobacteriaceae</taxon>
        <taxon>Enterobacter</taxon>
        <taxon>Enterobacter cloacae complex</taxon>
    </lineage>
</organism>
<accession>A0A377LSA7</accession>
<evidence type="ECO:0000313" key="1">
    <source>
        <dbReference type="EMBL" id="STQ08908.1"/>
    </source>
</evidence>
<dbReference type="EMBL" id="UGJB01000004">
    <property type="protein sequence ID" value="STQ08908.1"/>
    <property type="molecule type" value="Genomic_DNA"/>
</dbReference>
<dbReference type="Proteomes" id="UP000255106">
    <property type="component" value="Unassembled WGS sequence"/>
</dbReference>
<protein>
    <submittedName>
        <fullName evidence="1">p-hydroxybenzoic acid efflux pump subunit AaeA</fullName>
    </submittedName>
</protein>
<dbReference type="AlphaFoldDB" id="A0A377LSA7"/>
<sequence length="36" mass="3982">MACGTTATVVITGEKDRDASQDSIFRKIAHRLREFG</sequence>
<reference evidence="1 2" key="1">
    <citation type="submission" date="2018-06" db="EMBL/GenBank/DDBJ databases">
        <authorList>
            <consortium name="Pathogen Informatics"/>
            <person name="Doyle S."/>
        </authorList>
    </citation>
    <scope>NUCLEOTIDE SEQUENCE [LARGE SCALE GENOMIC DNA]</scope>
    <source>
        <strain evidence="1 2">NCTC10005</strain>
    </source>
</reference>
<proteinExistence type="predicted"/>
<evidence type="ECO:0000313" key="2">
    <source>
        <dbReference type="Proteomes" id="UP000255106"/>
    </source>
</evidence>
<name>A0A377LSA7_ENTCL</name>